<comment type="caution">
    <text evidence="18">The sequence shown here is derived from an EMBL/GenBank/DDBJ whole genome shotgun (WGS) entry which is preliminary data.</text>
</comment>
<name>A0A1G1ZAC5_9BACT</name>
<keyword evidence="9 15" id="KW-0233">DNA recombination</keyword>
<dbReference type="NCBIfam" id="NF008165">
    <property type="entry name" value="PRK10917.1-3"/>
    <property type="match status" value="1"/>
</dbReference>
<dbReference type="STRING" id="1797692.A3I33_00835"/>
<dbReference type="InterPro" id="IPR047112">
    <property type="entry name" value="RecG/Mfd"/>
</dbReference>
<feature type="domain" description="Helicase ATP-binding" evidence="16">
    <location>
        <begin position="276"/>
        <end position="448"/>
    </location>
</feature>
<keyword evidence="6 15" id="KW-0347">Helicase</keyword>
<comment type="similarity">
    <text evidence="1 15">Belongs to the helicase family. RecG subfamily.</text>
</comment>
<evidence type="ECO:0000256" key="11">
    <source>
        <dbReference type="ARBA" id="ARBA00023235"/>
    </source>
</evidence>
<evidence type="ECO:0000256" key="6">
    <source>
        <dbReference type="ARBA" id="ARBA00022806"/>
    </source>
</evidence>
<reference evidence="18 19" key="1">
    <citation type="journal article" date="2016" name="Nat. Commun.">
        <title>Thousands of microbial genomes shed light on interconnected biogeochemical processes in an aquifer system.</title>
        <authorList>
            <person name="Anantharaman K."/>
            <person name="Brown C.T."/>
            <person name="Hug L.A."/>
            <person name="Sharon I."/>
            <person name="Castelle C.J."/>
            <person name="Probst A.J."/>
            <person name="Thomas B.C."/>
            <person name="Singh A."/>
            <person name="Wilkins M.J."/>
            <person name="Karaoz U."/>
            <person name="Brodie E.L."/>
            <person name="Williams K.H."/>
            <person name="Hubbard S.S."/>
            <person name="Banfield J.F."/>
        </authorList>
    </citation>
    <scope>NUCLEOTIDE SEQUENCE [LARGE SCALE GENOMIC DNA]</scope>
</reference>
<comment type="function">
    <text evidence="15">Plays a critical role in recombination and DNA repair. Helps process Holliday junction intermediates to mature products by catalyzing branch migration. Has replication fork regression activity, unwinds stalled or blocked replication forks to make a HJ that can be resolved. Has a DNA unwinding activity characteristic of a DNA helicase with 3'-5' polarity.</text>
</comment>
<dbReference type="NCBIfam" id="TIGR00643">
    <property type="entry name" value="recG"/>
    <property type="match status" value="1"/>
</dbReference>
<dbReference type="InterPro" id="IPR033454">
    <property type="entry name" value="RecG_wedge"/>
</dbReference>
<dbReference type="Proteomes" id="UP000176544">
    <property type="component" value="Unassembled WGS sequence"/>
</dbReference>
<evidence type="ECO:0000256" key="14">
    <source>
        <dbReference type="ARBA" id="ARBA00048988"/>
    </source>
</evidence>
<dbReference type="PANTHER" id="PTHR47964">
    <property type="entry name" value="ATP-DEPENDENT DNA HELICASE HOMOLOG RECG, CHLOROPLASTIC"/>
    <property type="match status" value="1"/>
</dbReference>
<gene>
    <name evidence="18" type="ORF">A3I33_00835</name>
</gene>
<dbReference type="SUPFAM" id="SSF50249">
    <property type="entry name" value="Nucleic acid-binding proteins"/>
    <property type="match status" value="1"/>
</dbReference>
<evidence type="ECO:0000256" key="7">
    <source>
        <dbReference type="ARBA" id="ARBA00022840"/>
    </source>
</evidence>
<dbReference type="PROSITE" id="PS51192">
    <property type="entry name" value="HELICASE_ATP_BIND_1"/>
    <property type="match status" value="1"/>
</dbReference>
<dbReference type="NCBIfam" id="NF008168">
    <property type="entry name" value="PRK10917.2-2"/>
    <property type="match status" value="1"/>
</dbReference>
<dbReference type="Pfam" id="PF17191">
    <property type="entry name" value="RecG_wedge"/>
    <property type="match status" value="1"/>
</dbReference>
<dbReference type="SUPFAM" id="SSF52540">
    <property type="entry name" value="P-loop containing nucleoside triphosphate hydrolases"/>
    <property type="match status" value="2"/>
</dbReference>
<evidence type="ECO:0000313" key="18">
    <source>
        <dbReference type="EMBL" id="OGY61603.1"/>
    </source>
</evidence>
<dbReference type="InterPro" id="IPR004609">
    <property type="entry name" value="ATP-dep_DNA_helicase_RecG"/>
</dbReference>
<comment type="catalytic activity">
    <reaction evidence="14 15">
        <text>ATP + H2O = ADP + phosphate + H(+)</text>
        <dbReference type="Rhea" id="RHEA:13065"/>
        <dbReference type="ChEBI" id="CHEBI:15377"/>
        <dbReference type="ChEBI" id="CHEBI:15378"/>
        <dbReference type="ChEBI" id="CHEBI:30616"/>
        <dbReference type="ChEBI" id="CHEBI:43474"/>
        <dbReference type="ChEBI" id="CHEBI:456216"/>
        <dbReference type="EC" id="5.6.2.4"/>
    </reaction>
</comment>
<evidence type="ECO:0000256" key="5">
    <source>
        <dbReference type="ARBA" id="ARBA00022801"/>
    </source>
</evidence>
<dbReference type="GO" id="GO:0006281">
    <property type="term" value="P:DNA repair"/>
    <property type="evidence" value="ECO:0007669"/>
    <property type="project" value="UniProtKB-UniRule"/>
</dbReference>
<dbReference type="InterPro" id="IPR027417">
    <property type="entry name" value="P-loop_NTPase"/>
</dbReference>
<evidence type="ECO:0000256" key="15">
    <source>
        <dbReference type="RuleBase" id="RU363016"/>
    </source>
</evidence>
<evidence type="ECO:0000256" key="3">
    <source>
        <dbReference type="ARBA" id="ARBA00022741"/>
    </source>
</evidence>
<dbReference type="GO" id="GO:0005524">
    <property type="term" value="F:ATP binding"/>
    <property type="evidence" value="ECO:0007669"/>
    <property type="project" value="UniProtKB-KW"/>
</dbReference>
<dbReference type="InterPro" id="IPR001650">
    <property type="entry name" value="Helicase_C-like"/>
</dbReference>
<evidence type="ECO:0000256" key="2">
    <source>
        <dbReference type="ARBA" id="ARBA00017846"/>
    </source>
</evidence>
<evidence type="ECO:0000256" key="1">
    <source>
        <dbReference type="ARBA" id="ARBA00007504"/>
    </source>
</evidence>
<dbReference type="GO" id="GO:0043138">
    <property type="term" value="F:3'-5' DNA helicase activity"/>
    <property type="evidence" value="ECO:0007669"/>
    <property type="project" value="UniProtKB-EC"/>
</dbReference>
<dbReference type="CDD" id="cd17992">
    <property type="entry name" value="DEXHc_RecG"/>
    <property type="match status" value="1"/>
</dbReference>
<dbReference type="PROSITE" id="PS51194">
    <property type="entry name" value="HELICASE_CTER"/>
    <property type="match status" value="1"/>
</dbReference>
<dbReference type="PANTHER" id="PTHR47964:SF1">
    <property type="entry name" value="ATP-DEPENDENT DNA HELICASE HOMOLOG RECG, CHLOROPLASTIC"/>
    <property type="match status" value="1"/>
</dbReference>
<feature type="domain" description="Helicase C-terminal" evidence="17">
    <location>
        <begin position="467"/>
        <end position="636"/>
    </location>
</feature>
<evidence type="ECO:0000256" key="13">
    <source>
        <dbReference type="ARBA" id="ARBA00034808"/>
    </source>
</evidence>
<dbReference type="InterPro" id="IPR012340">
    <property type="entry name" value="NA-bd_OB-fold"/>
</dbReference>
<evidence type="ECO:0000256" key="12">
    <source>
        <dbReference type="ARBA" id="ARBA00034617"/>
    </source>
</evidence>
<dbReference type="Gene3D" id="2.40.50.140">
    <property type="entry name" value="Nucleic acid-binding proteins"/>
    <property type="match status" value="1"/>
</dbReference>
<organism evidence="18 19">
    <name type="scientific">Candidatus Colwellbacteria bacterium RIFCSPLOWO2_02_FULL_45_11</name>
    <dbReference type="NCBI Taxonomy" id="1797692"/>
    <lineage>
        <taxon>Bacteria</taxon>
        <taxon>Candidatus Colwelliibacteriota</taxon>
    </lineage>
</organism>
<keyword evidence="5 15" id="KW-0378">Hydrolase</keyword>
<dbReference type="CDD" id="cd04488">
    <property type="entry name" value="RecG_wedge_OBF"/>
    <property type="match status" value="1"/>
</dbReference>
<dbReference type="Gene3D" id="3.40.50.300">
    <property type="entry name" value="P-loop containing nucleotide triphosphate hydrolases"/>
    <property type="match status" value="2"/>
</dbReference>
<dbReference type="SMART" id="SM00487">
    <property type="entry name" value="DEXDc"/>
    <property type="match status" value="1"/>
</dbReference>
<evidence type="ECO:0000256" key="4">
    <source>
        <dbReference type="ARBA" id="ARBA00022763"/>
    </source>
</evidence>
<proteinExistence type="inferred from homology"/>
<evidence type="ECO:0000259" key="16">
    <source>
        <dbReference type="PROSITE" id="PS51192"/>
    </source>
</evidence>
<evidence type="ECO:0000259" key="17">
    <source>
        <dbReference type="PROSITE" id="PS51194"/>
    </source>
</evidence>
<keyword evidence="4 15" id="KW-0227">DNA damage</keyword>
<comment type="catalytic activity">
    <reaction evidence="12 15">
        <text>Couples ATP hydrolysis with the unwinding of duplex DNA by translocating in the 3'-5' direction.</text>
        <dbReference type="EC" id="5.6.2.4"/>
    </reaction>
</comment>
<protein>
    <recommendedName>
        <fullName evidence="2 15">ATP-dependent DNA helicase RecG</fullName>
        <ecNumber evidence="13 15">5.6.2.4</ecNumber>
    </recommendedName>
</protein>
<accession>A0A1G1ZAC5</accession>
<keyword evidence="10 15" id="KW-0234">DNA repair</keyword>
<dbReference type="InterPro" id="IPR011545">
    <property type="entry name" value="DEAD/DEAH_box_helicase_dom"/>
</dbReference>
<evidence type="ECO:0000256" key="8">
    <source>
        <dbReference type="ARBA" id="ARBA00023125"/>
    </source>
</evidence>
<dbReference type="AlphaFoldDB" id="A0A1G1ZAC5"/>
<keyword evidence="7 15" id="KW-0067">ATP-binding</keyword>
<dbReference type="GO" id="GO:0006310">
    <property type="term" value="P:DNA recombination"/>
    <property type="evidence" value="ECO:0007669"/>
    <property type="project" value="UniProtKB-UniRule"/>
</dbReference>
<keyword evidence="3 15" id="KW-0547">Nucleotide-binding</keyword>
<dbReference type="Pfam" id="PF00271">
    <property type="entry name" value="Helicase_C"/>
    <property type="match status" value="1"/>
</dbReference>
<evidence type="ECO:0000313" key="19">
    <source>
        <dbReference type="Proteomes" id="UP000176544"/>
    </source>
</evidence>
<dbReference type="SMART" id="SM00490">
    <property type="entry name" value="HELICc"/>
    <property type="match status" value="1"/>
</dbReference>
<keyword evidence="11" id="KW-0413">Isomerase</keyword>
<evidence type="ECO:0000256" key="10">
    <source>
        <dbReference type="ARBA" id="ARBA00023204"/>
    </source>
</evidence>
<sequence>MNVRLYGAIEEIPGIQQRFIAKLRKLGIETAWDLLMHFPTRYEDWSEVARIADLKSGDEKTIRGLIQNSNQTRAWKRRMTITEILVGDESGSIRAVWFNQPYIGKMLQPGKEISVAGKVTLKKNGLLFSNPRFELITKKGPTKHTGRIVPVYPETRGLTSKGIRFLIEPLLRELPRLEEFIPEDVLSEFDLPEINDALHSIHFPEKLDEALRAKKRFAFQDLFLLQLRNAYERRSLVEQEAPAIDWDHELLSKYVSYLPFELTDSQRKSLHEVLGDISKSHPMNRLLQGDVGSGKTAVAGIAALITAENGFQSAFMAPTEILARQHYKTFQKLFGEFDGGIGLLLSKEARAFHSEGLEEKTTKTKLLDDVYAGKILILVGTHALIEKNVEFRELGLVVIDEQHRFGVKQRAELSHGMKLVPHFLSMSATPIPRTLMMTVFGNLDVSLITELPKGRKKIITKVVDPVNREKAYAFIRGEVRKGRQVYVICPRIETPEENPNGEKSAWDDVKAVKAEYEKLDKKVFPDLRVGVLHGKLKSAEKDDVMRKFANGEIDLLVSTTVVEVGVDVPNATIMMIEGAERFGLAQLYQLRGRVGRSEKQSFCFLFSESNSLFSKQRLEALLKAQNSFELAEMDLEIRGPGEFLGQMQSGMPDSAMLAIQNPELLKSAKDTAEKTLSDDPDLEKHLAIKRRLEQFSEEIHLE</sequence>
<dbReference type="InterPro" id="IPR014001">
    <property type="entry name" value="Helicase_ATP-bd"/>
</dbReference>
<dbReference type="EMBL" id="MHJA01000005">
    <property type="protein sequence ID" value="OGY61603.1"/>
    <property type="molecule type" value="Genomic_DNA"/>
</dbReference>
<dbReference type="Pfam" id="PF00270">
    <property type="entry name" value="DEAD"/>
    <property type="match status" value="1"/>
</dbReference>
<evidence type="ECO:0000256" key="9">
    <source>
        <dbReference type="ARBA" id="ARBA00023172"/>
    </source>
</evidence>
<dbReference type="GO" id="GO:0016887">
    <property type="term" value="F:ATP hydrolysis activity"/>
    <property type="evidence" value="ECO:0007669"/>
    <property type="project" value="RHEA"/>
</dbReference>
<keyword evidence="8" id="KW-0238">DNA-binding</keyword>
<dbReference type="GO" id="GO:0003677">
    <property type="term" value="F:DNA binding"/>
    <property type="evidence" value="ECO:0007669"/>
    <property type="project" value="UniProtKB-KW"/>
</dbReference>
<dbReference type="EC" id="5.6.2.4" evidence="13 15"/>